<dbReference type="InterPro" id="IPR014031">
    <property type="entry name" value="Ketoacyl_synth_C"/>
</dbReference>
<dbReference type="Gene3D" id="3.40.50.1820">
    <property type="entry name" value="alpha/beta hydrolase"/>
    <property type="match status" value="1"/>
</dbReference>
<gene>
    <name evidence="6" type="ORF">LQG66_18565</name>
</gene>
<keyword evidence="1" id="KW-0596">Phosphopantetheine</keyword>
<dbReference type="Pfam" id="PF22621">
    <property type="entry name" value="CurL-like_PKS_C"/>
    <property type="match status" value="1"/>
</dbReference>
<feature type="domain" description="Ketosynthase family 3 (KS3)" evidence="5">
    <location>
        <begin position="9"/>
        <end position="436"/>
    </location>
</feature>
<dbReference type="SMART" id="SM00827">
    <property type="entry name" value="PKS_AT"/>
    <property type="match status" value="1"/>
</dbReference>
<dbReference type="Gene3D" id="3.30.70.3290">
    <property type="match status" value="2"/>
</dbReference>
<keyword evidence="3" id="KW-0808">Transferase</keyword>
<dbReference type="InterPro" id="IPR029058">
    <property type="entry name" value="AB_hydrolase_fold"/>
</dbReference>
<dbReference type="Pfam" id="PF00550">
    <property type="entry name" value="PP-binding"/>
    <property type="match status" value="1"/>
</dbReference>
<keyword evidence="2" id="KW-0597">Phosphoprotein</keyword>
<feature type="domain" description="Carrier" evidence="4">
    <location>
        <begin position="1466"/>
        <end position="1541"/>
    </location>
</feature>
<evidence type="ECO:0000256" key="1">
    <source>
        <dbReference type="ARBA" id="ARBA00022450"/>
    </source>
</evidence>
<dbReference type="InterPro" id="IPR020841">
    <property type="entry name" value="PKS_Beta-ketoAc_synthase_dom"/>
</dbReference>
<dbReference type="Pfam" id="PF21394">
    <property type="entry name" value="Beta-ketacyl_N"/>
    <property type="match status" value="1"/>
</dbReference>
<dbReference type="InterPro" id="IPR036291">
    <property type="entry name" value="NAD(P)-bd_dom_sf"/>
</dbReference>
<dbReference type="Pfam" id="PF08659">
    <property type="entry name" value="KR"/>
    <property type="match status" value="1"/>
</dbReference>
<evidence type="ECO:0000313" key="6">
    <source>
        <dbReference type="EMBL" id="UFZ08167.1"/>
    </source>
</evidence>
<sequence>MSVESASPAGAIAVVGLACRLPGANNADEFWSNLSQGVESITFFTPEQLEAAGIDRKVSEKPGYVAAKGVLDEADCFDAGFFGISPREAELMDPQQRVFLECAWTALEDAGCDPQRYPGAIGVVAGTILSTYLLLNVWPNRKAVETAGVFQTALGNDPTFLATRASYLFDLRGPSISVGTACSTSLMAVHLACQSLLAHESDMALAGGVSIHLPLVGGYQYEQGGILSPDGHCRPFDAAARGTVSSDGVGVVVLKRLDDAMSDGDIIRAVIRGSATNNDGNLKVGYTAPSEAAQARVISEAMAMAGIEPDTVSMIEAHAAGTLLGDPIEVAALTEAFAGYGDGRQFCAIGSVKSNIGHVDAAAGIAGLIKTVLALQHRQIPPSLHFRQANPKADLSGGPFYVNSELRSVAPGAVPMRAGVSSFGIGGSNVHVVLEEAPRRDTIANPEQPARPFELLVLSASSPAALETMSGRLAEHLETRPDGGLADVAHSLRRNRRAFAHRRFLVCRDRTEAIAALRACDPQQLTTGSSLEGRPQVTFMFSGLGDHYPGMGWELYCTELPFRRAVDRCAALLHPHMDRDIRDHLYPDRDWSNPVLAADAVVASTSGLDLRAMLACARQADEGDAAQDLPAATQPMIFVTEYALAELLRSWGVEPDAMIGYSIGEFVAACLSGVLSLPDALELVAIRGQLIQTCVKRGAMLAVPLGETDMRALLPGSVSLAAVNGPALSVASGDEAGIAELERRLVAGGISSRRLRSTHAYHSEMLQEIVAPLLATLARLALNPPKIPYVSCLTGTWITDEQATTPRYWAEHLCCTMRFHQGLCELLADSGRVLLEIGPGQSLASHAITERARVASRTNPVIPTMRWSYGRQAELAVLMRGVGLLWLAGVPVDTAPFAAGRHPRLVPLPTYPFERQRYWIDPPAGGRGIAVATKKPDIEDWFYLPCWKPSLAAPAGASATPAHTWLLFLDHGGVGRDLADQLGRGGAAVVTVAAGNAFRRDGENYVIDPRRAEDYRALLRELGKRGLAPRRIVHLWQLTHRDQAGVPSRSRFDAAQDAGYHSLIRLVQAICGERLESETRIDIVANRLCNVSGDEPLAPEKATMVGPALVAPQEHPGLICRCLDFDIPPEDIDRREPLVSQLMREICGERTEPIVAYRHGRRWVQGYEAVRMQPVAAAGSPFRERGVYLLTGGLGGIGLVMANHLAQAVRARLVLVGRSAFPERAQWDGWLAEHDIADRTSVKIRQLMALEQLGSEVLVICADVSSREAMQRVLATIDARFGELHGVIHSAGAVGVEAFREINQAGIADAEDQFAAKVHGVMTLDHVLADRPLDFCVLMSSLSAVLGGLGFAAYSAGNLFLDAFANWKNRAGTTPWISIDWESWRLADIQSVIAGLGATVNEFAMQPQEGAAACERILAYRAEGQIVVSSGDLHARLHQWVDRRPGLVPHPATAHRRPDLRASYVAPRGHLEAALADIWRDLFNVDRIGIHDDFFELGGHSLLATQLNARLSSELQVEMSLATLLQVRTIAELALTIVDAQARKVDPDMLERMLAEVGELSETRIQALLVAESHAQMTAGHE</sequence>
<evidence type="ECO:0000256" key="2">
    <source>
        <dbReference type="ARBA" id="ARBA00022553"/>
    </source>
</evidence>
<name>A0ABY3RN29_9BRAD</name>
<dbReference type="InterPro" id="IPR001227">
    <property type="entry name" value="Ac_transferase_dom_sf"/>
</dbReference>
<organism evidence="6 7">
    <name type="scientific">Bradyrhizobium ontarionense</name>
    <dbReference type="NCBI Taxonomy" id="2898149"/>
    <lineage>
        <taxon>Bacteria</taxon>
        <taxon>Pseudomonadati</taxon>
        <taxon>Pseudomonadota</taxon>
        <taxon>Alphaproteobacteria</taxon>
        <taxon>Hyphomicrobiales</taxon>
        <taxon>Nitrobacteraceae</taxon>
        <taxon>Bradyrhizobium</taxon>
    </lineage>
</organism>
<dbReference type="SUPFAM" id="SSF51735">
    <property type="entry name" value="NAD(P)-binding Rossmann-fold domains"/>
    <property type="match status" value="2"/>
</dbReference>
<dbReference type="InterPro" id="IPR013968">
    <property type="entry name" value="PKS_KR"/>
</dbReference>
<reference evidence="6" key="1">
    <citation type="journal article" date="2024" name="Antonie Van Leeuwenhoek">
        <title>Bradyrhizobium ontarionense sp. nov., a novel bacterial symbiont isolated from Aeschynomene indica (Indian jointvetch), harbours photosynthesis, nitrogen fixation and nitrous oxide (N2O) reductase genes.</title>
        <authorList>
            <person name="Bromfield E.S.P."/>
            <person name="Cloutier S."/>
        </authorList>
    </citation>
    <scope>NUCLEOTIDE SEQUENCE</scope>
    <source>
        <strain evidence="6">A19</strain>
    </source>
</reference>
<evidence type="ECO:0000256" key="3">
    <source>
        <dbReference type="ARBA" id="ARBA00022679"/>
    </source>
</evidence>
<dbReference type="PROSITE" id="PS50075">
    <property type="entry name" value="CARRIER"/>
    <property type="match status" value="1"/>
</dbReference>
<dbReference type="SMART" id="SM00822">
    <property type="entry name" value="PKS_KR"/>
    <property type="match status" value="1"/>
</dbReference>
<dbReference type="InterPro" id="IPR049490">
    <property type="entry name" value="C883_1060-like_KR_N"/>
</dbReference>
<dbReference type="SUPFAM" id="SSF55048">
    <property type="entry name" value="Probable ACP-binding domain of malonyl-CoA ACP transacylase"/>
    <property type="match status" value="1"/>
</dbReference>
<dbReference type="PROSITE" id="PS52004">
    <property type="entry name" value="KS3_2"/>
    <property type="match status" value="1"/>
</dbReference>
<dbReference type="InterPro" id="IPR014043">
    <property type="entry name" value="Acyl_transferase_dom"/>
</dbReference>
<dbReference type="InterPro" id="IPR014030">
    <property type="entry name" value="Ketoacyl_synth_N"/>
</dbReference>
<dbReference type="Pfam" id="PF00698">
    <property type="entry name" value="Acyl_transf_1"/>
    <property type="match status" value="1"/>
</dbReference>
<dbReference type="PANTHER" id="PTHR43775:SF51">
    <property type="entry name" value="INACTIVE PHENOLPHTHIOCEROL SYNTHESIS POLYKETIDE SYNTHASE TYPE I PKS1-RELATED"/>
    <property type="match status" value="1"/>
</dbReference>
<dbReference type="CDD" id="cd00833">
    <property type="entry name" value="PKS"/>
    <property type="match status" value="1"/>
</dbReference>
<dbReference type="Proteomes" id="UP001431010">
    <property type="component" value="Chromosome"/>
</dbReference>
<dbReference type="Gene3D" id="3.40.47.10">
    <property type="match status" value="1"/>
</dbReference>
<evidence type="ECO:0000259" key="4">
    <source>
        <dbReference type="PROSITE" id="PS50075"/>
    </source>
</evidence>
<dbReference type="Pfam" id="PF00109">
    <property type="entry name" value="ketoacyl-synt"/>
    <property type="match status" value="1"/>
</dbReference>
<proteinExistence type="predicted"/>
<dbReference type="Pfam" id="PF02801">
    <property type="entry name" value="Ketoacyl-synt_C"/>
    <property type="match status" value="1"/>
</dbReference>
<dbReference type="SUPFAM" id="SSF53901">
    <property type="entry name" value="Thiolase-like"/>
    <property type="match status" value="1"/>
</dbReference>
<dbReference type="InterPro" id="IPR016035">
    <property type="entry name" value="Acyl_Trfase/lysoPLipase"/>
</dbReference>
<dbReference type="InterPro" id="IPR050091">
    <property type="entry name" value="PKS_NRPS_Biosynth_Enz"/>
</dbReference>
<dbReference type="SUPFAM" id="SSF52151">
    <property type="entry name" value="FabD/lysophospholipase-like"/>
    <property type="match status" value="1"/>
</dbReference>
<dbReference type="Gene3D" id="3.40.50.720">
    <property type="entry name" value="NAD(P)-binding Rossmann-like Domain"/>
    <property type="match status" value="1"/>
</dbReference>
<dbReference type="SMART" id="SM00825">
    <property type="entry name" value="PKS_KS"/>
    <property type="match status" value="1"/>
</dbReference>
<dbReference type="Gene3D" id="3.40.366.10">
    <property type="entry name" value="Malonyl-Coenzyme A Acyl Carrier Protein, domain 2"/>
    <property type="match status" value="2"/>
</dbReference>
<dbReference type="InterPro" id="IPR016039">
    <property type="entry name" value="Thiolase-like"/>
</dbReference>
<dbReference type="InterPro" id="IPR009081">
    <property type="entry name" value="PP-bd_ACP"/>
</dbReference>
<evidence type="ECO:0000313" key="7">
    <source>
        <dbReference type="Proteomes" id="UP001431010"/>
    </source>
</evidence>
<dbReference type="CDD" id="cd08953">
    <property type="entry name" value="KR_2_SDR_x"/>
    <property type="match status" value="1"/>
</dbReference>
<dbReference type="InterPro" id="IPR016036">
    <property type="entry name" value="Malonyl_transacylase_ACP-bd"/>
</dbReference>
<accession>A0ABY3RN29</accession>
<dbReference type="InterPro" id="IPR018201">
    <property type="entry name" value="Ketoacyl_synth_AS"/>
</dbReference>
<dbReference type="RefSeq" id="WP_231327616.1">
    <property type="nucleotide sequence ID" value="NZ_CP088156.1"/>
</dbReference>
<dbReference type="InterPro" id="IPR036736">
    <property type="entry name" value="ACP-like_sf"/>
</dbReference>
<dbReference type="InterPro" id="IPR057326">
    <property type="entry name" value="KR_dom"/>
</dbReference>
<dbReference type="PROSITE" id="PS00606">
    <property type="entry name" value="KS3_1"/>
    <property type="match status" value="1"/>
</dbReference>
<dbReference type="SUPFAM" id="SSF47336">
    <property type="entry name" value="ACP-like"/>
    <property type="match status" value="1"/>
</dbReference>
<keyword evidence="7" id="KW-1185">Reference proteome</keyword>
<evidence type="ECO:0000259" key="5">
    <source>
        <dbReference type="PROSITE" id="PS52004"/>
    </source>
</evidence>
<protein>
    <submittedName>
        <fullName evidence="6">SDR family NAD(P)-dependent oxidoreductase</fullName>
    </submittedName>
</protein>
<dbReference type="PANTHER" id="PTHR43775">
    <property type="entry name" value="FATTY ACID SYNTHASE"/>
    <property type="match status" value="1"/>
</dbReference>
<dbReference type="EMBL" id="CP088156">
    <property type="protein sequence ID" value="UFZ08167.1"/>
    <property type="molecule type" value="Genomic_DNA"/>
</dbReference>